<evidence type="ECO:0000313" key="11">
    <source>
        <dbReference type="RefSeq" id="XP_018809844.1"/>
    </source>
</evidence>
<dbReference type="PANTHER" id="PTHR45651:SF68">
    <property type="entry name" value="ION TRANSPORT DOMAIN-CONTAINING PROTEIN"/>
    <property type="match status" value="1"/>
</dbReference>
<protein>
    <submittedName>
        <fullName evidence="11">Cyclic nucleotide-gated ion channel 1-like isoform X4</fullName>
    </submittedName>
</protein>
<keyword evidence="4" id="KW-0812">Transmembrane</keyword>
<dbReference type="InterPro" id="IPR018490">
    <property type="entry name" value="cNMP-bd_dom_sf"/>
</dbReference>
<name>A0A2I4DRR8_JUGRE</name>
<dbReference type="InterPro" id="IPR005821">
    <property type="entry name" value="Ion_trans_dom"/>
</dbReference>
<evidence type="ECO:0000256" key="1">
    <source>
        <dbReference type="ARBA" id="ARBA00004141"/>
    </source>
</evidence>
<gene>
    <name evidence="11" type="primary">LOC108982810</name>
</gene>
<organism evidence="10 11">
    <name type="scientific">Juglans regia</name>
    <name type="common">English walnut</name>
    <dbReference type="NCBI Taxonomy" id="51240"/>
    <lineage>
        <taxon>Eukaryota</taxon>
        <taxon>Viridiplantae</taxon>
        <taxon>Streptophyta</taxon>
        <taxon>Embryophyta</taxon>
        <taxon>Tracheophyta</taxon>
        <taxon>Spermatophyta</taxon>
        <taxon>Magnoliopsida</taxon>
        <taxon>eudicotyledons</taxon>
        <taxon>Gunneridae</taxon>
        <taxon>Pentapetalae</taxon>
        <taxon>rosids</taxon>
        <taxon>fabids</taxon>
        <taxon>Fagales</taxon>
        <taxon>Juglandaceae</taxon>
        <taxon>Juglans</taxon>
    </lineage>
</organism>
<evidence type="ECO:0000313" key="10">
    <source>
        <dbReference type="Proteomes" id="UP000235220"/>
    </source>
</evidence>
<keyword evidence="9" id="KW-0407">Ion channel</keyword>
<dbReference type="Proteomes" id="UP000235220">
    <property type="component" value="Chromosome 13"/>
</dbReference>
<dbReference type="GO" id="GO:0016020">
    <property type="term" value="C:membrane"/>
    <property type="evidence" value="ECO:0007669"/>
    <property type="project" value="UniProtKB-SubCell"/>
</dbReference>
<accession>A0A2I4DRR8</accession>
<comment type="similarity">
    <text evidence="2">Belongs to the cyclic nucleotide-gated cation channel (TC 1.A.1.5) family.</text>
</comment>
<evidence type="ECO:0000256" key="3">
    <source>
        <dbReference type="ARBA" id="ARBA00022448"/>
    </source>
</evidence>
<dbReference type="Pfam" id="PF00520">
    <property type="entry name" value="Ion_trans"/>
    <property type="match status" value="1"/>
</dbReference>
<dbReference type="RefSeq" id="XP_018809844.1">
    <property type="nucleotide sequence ID" value="XM_018954299.2"/>
</dbReference>
<dbReference type="GO" id="GO:0005216">
    <property type="term" value="F:monoatomic ion channel activity"/>
    <property type="evidence" value="ECO:0007669"/>
    <property type="project" value="InterPro"/>
</dbReference>
<dbReference type="PROSITE" id="PS50042">
    <property type="entry name" value="CNMP_BINDING_3"/>
    <property type="match status" value="1"/>
</dbReference>
<evidence type="ECO:0000256" key="7">
    <source>
        <dbReference type="ARBA" id="ARBA00023136"/>
    </source>
</evidence>
<dbReference type="Gene3D" id="2.60.120.10">
    <property type="entry name" value="Jelly Rolls"/>
    <property type="match status" value="1"/>
</dbReference>
<dbReference type="OrthoDB" id="421226at2759"/>
<dbReference type="AlphaFoldDB" id="A0A2I4DRR8"/>
<dbReference type="GeneID" id="108982810"/>
<proteinExistence type="inferred from homology"/>
<evidence type="ECO:0000256" key="5">
    <source>
        <dbReference type="ARBA" id="ARBA00022989"/>
    </source>
</evidence>
<evidence type="ECO:0000256" key="4">
    <source>
        <dbReference type="ARBA" id="ARBA00022692"/>
    </source>
</evidence>
<evidence type="ECO:0000256" key="9">
    <source>
        <dbReference type="ARBA" id="ARBA00023303"/>
    </source>
</evidence>
<evidence type="ECO:0000256" key="2">
    <source>
        <dbReference type="ARBA" id="ARBA00010486"/>
    </source>
</evidence>
<dbReference type="SUPFAM" id="SSF81324">
    <property type="entry name" value="Voltage-gated potassium channels"/>
    <property type="match status" value="1"/>
</dbReference>
<evidence type="ECO:0000256" key="8">
    <source>
        <dbReference type="ARBA" id="ARBA00023286"/>
    </source>
</evidence>
<keyword evidence="3" id="KW-0813">Transport</keyword>
<comment type="subcellular location">
    <subcellularLocation>
        <location evidence="1">Membrane</location>
        <topology evidence="1">Multi-pass membrane protein</topology>
    </subcellularLocation>
</comment>
<dbReference type="InterPro" id="IPR000595">
    <property type="entry name" value="cNMP-bd_dom"/>
</dbReference>
<keyword evidence="5" id="KW-1133">Transmembrane helix</keyword>
<keyword evidence="6" id="KW-0406">Ion transport</keyword>
<dbReference type="Gramene" id="Jr13_29880_p1">
    <property type="protein sequence ID" value="cds.Jr13_29880_p1"/>
    <property type="gene ID" value="Jr13_29880"/>
</dbReference>
<keyword evidence="7" id="KW-0472">Membrane</keyword>
<dbReference type="SUPFAM" id="SSF51206">
    <property type="entry name" value="cAMP-binding domain-like"/>
    <property type="match status" value="1"/>
</dbReference>
<dbReference type="PANTHER" id="PTHR45651">
    <property type="entry name" value="CYCLIC NUCLEOTIDE-GATED ION CHANNEL 15-RELATED-RELATED"/>
    <property type="match status" value="1"/>
</dbReference>
<keyword evidence="8" id="KW-1071">Ligand-gated ion channel</keyword>
<keyword evidence="10" id="KW-1185">Reference proteome</keyword>
<dbReference type="Gene3D" id="1.10.287.70">
    <property type="match status" value="1"/>
</dbReference>
<reference evidence="11" key="1">
    <citation type="submission" date="2025-08" db="UniProtKB">
        <authorList>
            <consortium name="RefSeq"/>
        </authorList>
    </citation>
    <scope>IDENTIFICATION</scope>
    <source>
        <tissue evidence="11">Leaves</tissue>
    </source>
</reference>
<sequence>MDDSISSSTRWTRMYGDSACLKSSFLLLFAHSIPWPARTHKSIYQFFQLAELIHGVRVHLRMRYHREKGVRDPDIEGQIHSGTVQKWTVNFLHPEGEFLRIWKLIFLVSCVFSVSVDPLFLYLPVINDERKCVAIDRRLHVIASCLRSVLDSISLGNIILQCCCPCIDENARPHEGQDGVQLVTDAWPIAKRYLWSPSFAIDVLSILPIPQVLVPIIVSEMRGSNALKTRKMLTAVVVSQYVPRITRIYLSWRKVRKINTTLPPIIIMVKAGLINLFLYTFASHVLGAFWYFHSTQRETACWHFACENYIGCNRSSSYCDHSSGNYTFLNDYCPVEKENPTMFDFGIYLEALQSGTVASMDFPRKFFYCFWWGLRNLSSLGQNLQTSPYFWENCFTVLISIFGLLLLLYLIGNLQVPMFREVSDSRLQLICEYINHVNYSQDTYIIREGEPLDRMLFVTKGVIWKFATTNNNNGVGSTVSSSRGECIEEGCYCGEEILNWGFHGFSQQVLPNLSDLPISDKTLKTHTKVEAFALMANDLKALASRCAGPTPTEAVLMIQEAWRRNKKVRNWRSRASNT</sequence>
<dbReference type="InterPro" id="IPR014710">
    <property type="entry name" value="RmlC-like_jellyroll"/>
</dbReference>
<dbReference type="CDD" id="cd00038">
    <property type="entry name" value="CAP_ED"/>
    <property type="match status" value="1"/>
</dbReference>
<evidence type="ECO:0000256" key="6">
    <source>
        <dbReference type="ARBA" id="ARBA00023065"/>
    </source>
</evidence>